<keyword evidence="2" id="KW-1185">Reference proteome</keyword>
<name>A9GAD6_SORC5</name>
<dbReference type="HOGENOM" id="CLU_3276769_0_0_7"/>
<evidence type="ECO:0000313" key="2">
    <source>
        <dbReference type="Proteomes" id="UP000002139"/>
    </source>
</evidence>
<proteinExistence type="predicted"/>
<organism evidence="1 2">
    <name type="scientific">Sorangium cellulosum (strain So ce56)</name>
    <name type="common">Polyangium cellulosum (strain So ce56)</name>
    <dbReference type="NCBI Taxonomy" id="448385"/>
    <lineage>
        <taxon>Bacteria</taxon>
        <taxon>Pseudomonadati</taxon>
        <taxon>Myxococcota</taxon>
        <taxon>Polyangia</taxon>
        <taxon>Polyangiales</taxon>
        <taxon>Polyangiaceae</taxon>
        <taxon>Sorangium</taxon>
    </lineage>
</organism>
<reference evidence="1 2" key="1">
    <citation type="journal article" date="2007" name="Nat. Biotechnol.">
        <title>Complete genome sequence of the myxobacterium Sorangium cellulosum.</title>
        <authorList>
            <person name="Schneiker S."/>
            <person name="Perlova O."/>
            <person name="Kaiser O."/>
            <person name="Gerth K."/>
            <person name="Alici A."/>
            <person name="Altmeyer M.O."/>
            <person name="Bartels D."/>
            <person name="Bekel T."/>
            <person name="Beyer S."/>
            <person name="Bode E."/>
            <person name="Bode H.B."/>
            <person name="Bolten C.J."/>
            <person name="Choudhuri J.V."/>
            <person name="Doss S."/>
            <person name="Elnakady Y.A."/>
            <person name="Frank B."/>
            <person name="Gaigalat L."/>
            <person name="Goesmann A."/>
            <person name="Groeger C."/>
            <person name="Gross F."/>
            <person name="Jelsbak L."/>
            <person name="Jelsbak L."/>
            <person name="Kalinowski J."/>
            <person name="Kegler C."/>
            <person name="Knauber T."/>
            <person name="Konietzny S."/>
            <person name="Kopp M."/>
            <person name="Krause L."/>
            <person name="Krug D."/>
            <person name="Linke B."/>
            <person name="Mahmud T."/>
            <person name="Martinez-Arias R."/>
            <person name="McHardy A.C."/>
            <person name="Merai M."/>
            <person name="Meyer F."/>
            <person name="Mormann S."/>
            <person name="Munoz-Dorado J."/>
            <person name="Perez J."/>
            <person name="Pradella S."/>
            <person name="Rachid S."/>
            <person name="Raddatz G."/>
            <person name="Rosenau F."/>
            <person name="Rueckert C."/>
            <person name="Sasse F."/>
            <person name="Scharfe M."/>
            <person name="Schuster S.C."/>
            <person name="Suen G."/>
            <person name="Treuner-Lange A."/>
            <person name="Velicer G.J."/>
            <person name="Vorholter F.-J."/>
            <person name="Weissman K.J."/>
            <person name="Welch R.D."/>
            <person name="Wenzel S.C."/>
            <person name="Whitworth D.E."/>
            <person name="Wilhelm S."/>
            <person name="Wittmann C."/>
            <person name="Bloecker H."/>
            <person name="Puehler A."/>
            <person name="Mueller R."/>
        </authorList>
    </citation>
    <scope>NUCLEOTIDE SEQUENCE [LARGE SCALE GENOMIC DNA]</scope>
    <source>
        <strain evidence="2">So ce56</strain>
    </source>
</reference>
<dbReference type="AlphaFoldDB" id="A9GAD6"/>
<dbReference type="KEGG" id="scl:sce2690"/>
<evidence type="ECO:0000313" key="1">
    <source>
        <dbReference type="EMBL" id="CAN92850.1"/>
    </source>
</evidence>
<sequence>MVLEARKIAVYVIVRIAPRRTAPDQQLLQRIRTFDFYDFRR</sequence>
<accession>A9GAD6</accession>
<dbReference type="EMBL" id="AM746676">
    <property type="protein sequence ID" value="CAN92850.1"/>
    <property type="molecule type" value="Genomic_DNA"/>
</dbReference>
<dbReference type="Proteomes" id="UP000002139">
    <property type="component" value="Chromosome"/>
</dbReference>
<protein>
    <submittedName>
        <fullName evidence="1">Uncharacterized protein</fullName>
    </submittedName>
</protein>
<gene>
    <name evidence="1" type="ordered locus">sce2690</name>
</gene>